<dbReference type="GO" id="GO:0106312">
    <property type="term" value="F:methylenetetrahydrofolate reductase (NADH) activity"/>
    <property type="evidence" value="ECO:0007669"/>
    <property type="project" value="UniProtKB-EC"/>
</dbReference>
<dbReference type="CDD" id="cd00537">
    <property type="entry name" value="MTHFR"/>
    <property type="match status" value="1"/>
</dbReference>
<keyword evidence="4 8" id="KW-0285">Flavoprotein</keyword>
<dbReference type="PANTHER" id="PTHR45754">
    <property type="entry name" value="METHYLENETETRAHYDROFOLATE REDUCTASE"/>
    <property type="match status" value="1"/>
</dbReference>
<evidence type="ECO:0000313" key="10">
    <source>
        <dbReference type="Proteomes" id="UP000593758"/>
    </source>
</evidence>
<dbReference type="GO" id="GO:0005829">
    <property type="term" value="C:cytosol"/>
    <property type="evidence" value="ECO:0007669"/>
    <property type="project" value="TreeGrafter"/>
</dbReference>
<sequence length="302" mass="32662">MTTATLYRSPRATPSVSFELYPPRTPRGRETIGRTIGALASQIPDYFSITYGASGSTRTTSRELICRVLDDTPVTPLAHLTCVGASAEDLSEYVATLLEAGVRDFLALRGDPPAGEPDWQPHPQGLTRASELVHLLRQTAREHLGDEGDEVSISVATYPGGAYADDGTPMIARDDVAALLEKQAAGADFAITQLFYDARHYAELVRQARAAGVHIPIVPGVLPLTDPNRLRRMVELTGVPVPPDLLDHLDSAADKDEAYQRGLAASVRLVHEVVETGAPGIHFYTFNSSRAVLDLLRESGLR</sequence>
<evidence type="ECO:0000313" key="9">
    <source>
        <dbReference type="EMBL" id="QOR71064.1"/>
    </source>
</evidence>
<keyword evidence="10" id="KW-1185">Reference proteome</keyword>
<comment type="similarity">
    <text evidence="3 8">Belongs to the methylenetetrahydrofolate reductase family.</text>
</comment>
<reference evidence="9 10" key="1">
    <citation type="submission" date="2020-10" db="EMBL/GenBank/DDBJ databases">
        <title>Haloactinobacterium sp. RN3S43, a bacterium isolated from saline soil.</title>
        <authorList>
            <person name="Sun J.-Q."/>
        </authorList>
    </citation>
    <scope>NUCLEOTIDE SEQUENCE [LARGE SCALE GENOMIC DNA]</scope>
    <source>
        <strain evidence="9 10">RN3S43</strain>
    </source>
</reference>
<dbReference type="InterPro" id="IPR003171">
    <property type="entry name" value="Mehydrof_redctse-like"/>
</dbReference>
<comment type="catalytic activity">
    <reaction evidence="7">
        <text>(6S)-5-methyl-5,6,7,8-tetrahydrofolate + NAD(+) = (6R)-5,10-methylene-5,6,7,8-tetrahydrofolate + NADH + H(+)</text>
        <dbReference type="Rhea" id="RHEA:19821"/>
        <dbReference type="ChEBI" id="CHEBI:15378"/>
        <dbReference type="ChEBI" id="CHEBI:15636"/>
        <dbReference type="ChEBI" id="CHEBI:18608"/>
        <dbReference type="ChEBI" id="CHEBI:57540"/>
        <dbReference type="ChEBI" id="CHEBI:57945"/>
        <dbReference type="EC" id="1.5.1.54"/>
    </reaction>
    <physiologicalReaction direction="right-to-left" evidence="7">
        <dbReference type="Rhea" id="RHEA:19823"/>
    </physiologicalReaction>
</comment>
<evidence type="ECO:0000256" key="5">
    <source>
        <dbReference type="ARBA" id="ARBA00022827"/>
    </source>
</evidence>
<dbReference type="AlphaFoldDB" id="A0A7M1SVS1"/>
<comment type="pathway">
    <text evidence="2 8">One-carbon metabolism; tetrahydrofolate interconversion.</text>
</comment>
<dbReference type="GO" id="GO:0071949">
    <property type="term" value="F:FAD binding"/>
    <property type="evidence" value="ECO:0007669"/>
    <property type="project" value="TreeGrafter"/>
</dbReference>
<accession>A0A7M1SVS1</accession>
<dbReference type="RefSeq" id="WP_193497733.1">
    <property type="nucleotide sequence ID" value="NZ_CP063169.1"/>
</dbReference>
<dbReference type="EMBL" id="CP063169">
    <property type="protein sequence ID" value="QOR71064.1"/>
    <property type="molecule type" value="Genomic_DNA"/>
</dbReference>
<keyword evidence="6 8" id="KW-0560">Oxidoreductase</keyword>
<evidence type="ECO:0000256" key="2">
    <source>
        <dbReference type="ARBA" id="ARBA00004777"/>
    </source>
</evidence>
<protein>
    <recommendedName>
        <fullName evidence="8">Methylenetetrahydrofolate reductase</fullName>
    </recommendedName>
</protein>
<gene>
    <name evidence="9" type="ORF">IM660_01750</name>
</gene>
<evidence type="ECO:0000256" key="3">
    <source>
        <dbReference type="ARBA" id="ARBA00006743"/>
    </source>
</evidence>
<dbReference type="PANTHER" id="PTHR45754:SF3">
    <property type="entry name" value="METHYLENETETRAHYDROFOLATE REDUCTASE (NADPH)"/>
    <property type="match status" value="1"/>
</dbReference>
<proteinExistence type="inferred from homology"/>
<dbReference type="GO" id="GO:0035999">
    <property type="term" value="P:tetrahydrofolate interconversion"/>
    <property type="evidence" value="ECO:0007669"/>
    <property type="project" value="UniProtKB-UniPathway"/>
</dbReference>
<dbReference type="SUPFAM" id="SSF51730">
    <property type="entry name" value="FAD-linked oxidoreductase"/>
    <property type="match status" value="1"/>
</dbReference>
<dbReference type="InterPro" id="IPR029041">
    <property type="entry name" value="FAD-linked_oxidoreductase-like"/>
</dbReference>
<evidence type="ECO:0000256" key="8">
    <source>
        <dbReference type="RuleBase" id="RU003862"/>
    </source>
</evidence>
<evidence type="ECO:0000256" key="4">
    <source>
        <dbReference type="ARBA" id="ARBA00022630"/>
    </source>
</evidence>
<dbReference type="Gene3D" id="3.20.20.220">
    <property type="match status" value="1"/>
</dbReference>
<dbReference type="Pfam" id="PF02219">
    <property type="entry name" value="MTHFR"/>
    <property type="match status" value="1"/>
</dbReference>
<evidence type="ECO:0000256" key="6">
    <source>
        <dbReference type="ARBA" id="ARBA00023002"/>
    </source>
</evidence>
<name>A0A7M1SVS1_9MICO</name>
<comment type="cofactor">
    <cofactor evidence="1 8">
        <name>FAD</name>
        <dbReference type="ChEBI" id="CHEBI:57692"/>
    </cofactor>
</comment>
<keyword evidence="5 8" id="KW-0274">FAD</keyword>
<dbReference type="KEGG" id="halt:IM660_01750"/>
<dbReference type="Proteomes" id="UP000593758">
    <property type="component" value="Chromosome"/>
</dbReference>
<evidence type="ECO:0000256" key="7">
    <source>
        <dbReference type="ARBA" id="ARBA00048628"/>
    </source>
</evidence>
<dbReference type="GO" id="GO:0009086">
    <property type="term" value="P:methionine biosynthetic process"/>
    <property type="evidence" value="ECO:0007669"/>
    <property type="project" value="TreeGrafter"/>
</dbReference>
<dbReference type="UniPathway" id="UPA00193"/>
<evidence type="ECO:0000256" key="1">
    <source>
        <dbReference type="ARBA" id="ARBA00001974"/>
    </source>
</evidence>
<organism evidence="9 10">
    <name type="scientific">Ruania alkalisoli</name>
    <dbReference type="NCBI Taxonomy" id="2779775"/>
    <lineage>
        <taxon>Bacteria</taxon>
        <taxon>Bacillati</taxon>
        <taxon>Actinomycetota</taxon>
        <taxon>Actinomycetes</taxon>
        <taxon>Micrococcales</taxon>
        <taxon>Ruaniaceae</taxon>
        <taxon>Ruania</taxon>
    </lineage>
</organism>